<dbReference type="InterPro" id="IPR001915">
    <property type="entry name" value="Peptidase_M48"/>
</dbReference>
<evidence type="ECO:0000259" key="16">
    <source>
        <dbReference type="Pfam" id="PF16491"/>
    </source>
</evidence>
<evidence type="ECO:0000256" key="3">
    <source>
        <dbReference type="ARBA" id="ARBA00022692"/>
    </source>
</evidence>
<evidence type="ECO:0000256" key="4">
    <source>
        <dbReference type="ARBA" id="ARBA00022723"/>
    </source>
</evidence>
<proteinExistence type="inferred from homology"/>
<feature type="transmembrane region" description="Helical" evidence="14">
    <location>
        <begin position="318"/>
        <end position="339"/>
    </location>
</feature>
<dbReference type="GO" id="GO:0046872">
    <property type="term" value="F:metal ion binding"/>
    <property type="evidence" value="ECO:0007669"/>
    <property type="project" value="UniProtKB-KW"/>
</dbReference>
<comment type="subcellular location">
    <subcellularLocation>
        <location evidence="1">Endoplasmic reticulum membrane</location>
        <topology evidence="1">Multi-pass membrane protein</topology>
    </subcellularLocation>
</comment>
<keyword evidence="10 14" id="KW-0472">Membrane</keyword>
<accession>A0A1M5RQT5</accession>
<feature type="active site" description="Proton donor" evidence="11">
    <location>
        <position position="351"/>
    </location>
</feature>
<evidence type="ECO:0000256" key="7">
    <source>
        <dbReference type="ARBA" id="ARBA00022833"/>
    </source>
</evidence>
<dbReference type="EMBL" id="FQXN01000002">
    <property type="protein sequence ID" value="SHH28642.1"/>
    <property type="molecule type" value="Genomic_DNA"/>
</dbReference>
<evidence type="ECO:0000256" key="8">
    <source>
        <dbReference type="ARBA" id="ARBA00022989"/>
    </source>
</evidence>
<sequence length="407" mass="47692">MFYIIFLFVIVFEAIWEVVLGIWNMKYSTSSTSIPEVLKDKISEKDFERSKKYLKDTTRVKVASIILNLILTLVFIFWGFPYFESLVSKISNSVILQGLIFFGIYWVINILVNLPIKMYSNFIVEEKYGFNTMTYKTFIADTIKNMVVSIVLFTPLIALLIWILKVESNWWWKVSLVFIAFQLFVTMIYPIFIAPIFNKFTPLEDGELKKKINKLLKTAQFKVSDIYVMDASKRTKKQNAYLTGIGKSKKLVLYDTILDYSQEEILAIVAHELGHNVKKHIPKLLIIVSIFYTLMIYLVNVVYNYILSYHVFNVSKPYSVFIYAFIFISSAISFIVPIVNYIQRKFEYEADAYSAKLVGTTDYLISSLKRLIKENLSNINPLPLYKIWHYNHPSPEERIKRLYDLKI</sequence>
<reference evidence="18" key="1">
    <citation type="submission" date="2016-11" db="EMBL/GenBank/DDBJ databases">
        <authorList>
            <person name="Varghese N."/>
            <person name="Submissions S."/>
        </authorList>
    </citation>
    <scope>NUCLEOTIDE SEQUENCE [LARGE SCALE GENOMIC DNA]</scope>
    <source>
        <strain evidence="18">DSM 15807</strain>
    </source>
</reference>
<feature type="active site" evidence="11">
    <location>
        <position position="272"/>
    </location>
</feature>
<feature type="transmembrane region" description="Helical" evidence="14">
    <location>
        <begin position="170"/>
        <end position="192"/>
    </location>
</feature>
<dbReference type="InterPro" id="IPR032456">
    <property type="entry name" value="Peptidase_M48_N"/>
</dbReference>
<keyword evidence="5 13" id="KW-0378">Hydrolase</keyword>
<dbReference type="RefSeq" id="WP_073071956.1">
    <property type="nucleotide sequence ID" value="NZ_FQXN01000002.1"/>
</dbReference>
<gene>
    <name evidence="17" type="ORF">SAMN02745199_0565</name>
</gene>
<feature type="binding site" evidence="12">
    <location>
        <position position="347"/>
    </location>
    <ligand>
        <name>Zn(2+)</name>
        <dbReference type="ChEBI" id="CHEBI:29105"/>
        <note>catalytic</note>
    </ligand>
</feature>
<keyword evidence="2 13" id="KW-0645">Protease</keyword>
<feature type="transmembrane region" description="Helical" evidence="14">
    <location>
        <begin position="6"/>
        <end position="23"/>
    </location>
</feature>
<dbReference type="InterPro" id="IPR027057">
    <property type="entry name" value="CAXX_Prtase_1"/>
</dbReference>
<evidence type="ECO:0000256" key="11">
    <source>
        <dbReference type="PIRSR" id="PIRSR627057-1"/>
    </source>
</evidence>
<evidence type="ECO:0000256" key="6">
    <source>
        <dbReference type="ARBA" id="ARBA00022824"/>
    </source>
</evidence>
<comment type="similarity">
    <text evidence="13">Belongs to the peptidase M48 family.</text>
</comment>
<feature type="binding site" evidence="12">
    <location>
        <position position="275"/>
    </location>
    <ligand>
        <name>Zn(2+)</name>
        <dbReference type="ChEBI" id="CHEBI:29105"/>
        <note>catalytic</note>
    </ligand>
</feature>
<keyword evidence="3 14" id="KW-0812">Transmembrane</keyword>
<dbReference type="STRING" id="1123380.SAMN02745199_0565"/>
<comment type="cofactor">
    <cofactor evidence="12 13">
        <name>Zn(2+)</name>
        <dbReference type="ChEBI" id="CHEBI:29105"/>
    </cofactor>
    <text evidence="12 13">Binds 1 zinc ion per subunit.</text>
</comment>
<evidence type="ECO:0000256" key="5">
    <source>
        <dbReference type="ARBA" id="ARBA00022801"/>
    </source>
</evidence>
<evidence type="ECO:0000256" key="1">
    <source>
        <dbReference type="ARBA" id="ARBA00004477"/>
    </source>
</evidence>
<feature type="domain" description="CAAX prenyl protease 1 N-terminal" evidence="16">
    <location>
        <begin position="28"/>
        <end position="199"/>
    </location>
</feature>
<keyword evidence="9 13" id="KW-0482">Metalloprotease</keyword>
<protein>
    <submittedName>
        <fullName evidence="17">STE24 endopeptidase</fullName>
    </submittedName>
</protein>
<dbReference type="GO" id="GO:0071586">
    <property type="term" value="P:CAAX-box protein processing"/>
    <property type="evidence" value="ECO:0007669"/>
    <property type="project" value="InterPro"/>
</dbReference>
<evidence type="ECO:0000259" key="15">
    <source>
        <dbReference type="Pfam" id="PF01435"/>
    </source>
</evidence>
<evidence type="ECO:0000256" key="13">
    <source>
        <dbReference type="RuleBase" id="RU003983"/>
    </source>
</evidence>
<dbReference type="OrthoDB" id="9781930at2"/>
<feature type="transmembrane region" description="Helical" evidence="14">
    <location>
        <begin position="284"/>
        <end position="306"/>
    </location>
</feature>
<evidence type="ECO:0000256" key="12">
    <source>
        <dbReference type="PIRSR" id="PIRSR627057-2"/>
    </source>
</evidence>
<evidence type="ECO:0000256" key="9">
    <source>
        <dbReference type="ARBA" id="ARBA00023049"/>
    </source>
</evidence>
<evidence type="ECO:0000256" key="2">
    <source>
        <dbReference type="ARBA" id="ARBA00022670"/>
    </source>
</evidence>
<dbReference type="Proteomes" id="UP000242592">
    <property type="component" value="Unassembled WGS sequence"/>
</dbReference>
<keyword evidence="18" id="KW-1185">Reference proteome</keyword>
<dbReference type="Gene3D" id="3.30.2010.10">
    <property type="entry name" value="Metalloproteases ('zincins'), catalytic domain"/>
    <property type="match status" value="1"/>
</dbReference>
<organism evidence="17 18">
    <name type="scientific">Thermosipho atlanticus DSM 15807</name>
    <dbReference type="NCBI Taxonomy" id="1123380"/>
    <lineage>
        <taxon>Bacteria</taxon>
        <taxon>Thermotogati</taxon>
        <taxon>Thermotogota</taxon>
        <taxon>Thermotogae</taxon>
        <taxon>Thermotogales</taxon>
        <taxon>Fervidobacteriaceae</taxon>
        <taxon>Thermosipho</taxon>
    </lineage>
</organism>
<feature type="binding site" evidence="12">
    <location>
        <position position="271"/>
    </location>
    <ligand>
        <name>Zn(2+)</name>
        <dbReference type="ChEBI" id="CHEBI:29105"/>
        <note>catalytic</note>
    </ligand>
</feature>
<keyword evidence="6" id="KW-0256">Endoplasmic reticulum</keyword>
<keyword evidence="4 12" id="KW-0479">Metal-binding</keyword>
<name>A0A1M5RQT5_9BACT</name>
<dbReference type="Pfam" id="PF16491">
    <property type="entry name" value="Peptidase_M48_N"/>
    <property type="match status" value="1"/>
</dbReference>
<keyword evidence="7 12" id="KW-0862">Zinc</keyword>
<dbReference type="PANTHER" id="PTHR10120">
    <property type="entry name" value="CAAX PRENYL PROTEASE 1"/>
    <property type="match status" value="1"/>
</dbReference>
<keyword evidence="8 14" id="KW-1133">Transmembrane helix</keyword>
<feature type="transmembrane region" description="Helical" evidence="14">
    <location>
        <begin position="62"/>
        <end position="82"/>
    </location>
</feature>
<dbReference type="GO" id="GO:0004222">
    <property type="term" value="F:metalloendopeptidase activity"/>
    <property type="evidence" value="ECO:0007669"/>
    <property type="project" value="InterPro"/>
</dbReference>
<dbReference type="Pfam" id="PF01435">
    <property type="entry name" value="Peptidase_M48"/>
    <property type="match status" value="1"/>
</dbReference>
<dbReference type="FunFam" id="3.30.2010.10:FF:000002">
    <property type="entry name" value="CAAX prenyl protease"/>
    <property type="match status" value="1"/>
</dbReference>
<evidence type="ECO:0000256" key="14">
    <source>
        <dbReference type="SAM" id="Phobius"/>
    </source>
</evidence>
<evidence type="ECO:0000256" key="10">
    <source>
        <dbReference type="ARBA" id="ARBA00023136"/>
    </source>
</evidence>
<feature type="domain" description="Peptidase M48" evidence="15">
    <location>
        <begin position="202"/>
        <end position="403"/>
    </location>
</feature>
<evidence type="ECO:0000313" key="17">
    <source>
        <dbReference type="EMBL" id="SHH28642.1"/>
    </source>
</evidence>
<dbReference type="AlphaFoldDB" id="A0A1M5RQT5"/>
<feature type="transmembrane region" description="Helical" evidence="14">
    <location>
        <begin position="146"/>
        <end position="164"/>
    </location>
</feature>
<evidence type="ECO:0000313" key="18">
    <source>
        <dbReference type="Proteomes" id="UP000242592"/>
    </source>
</evidence>
<dbReference type="CDD" id="cd07343">
    <property type="entry name" value="M48A_Zmpste24p_like"/>
    <property type="match status" value="1"/>
</dbReference>